<feature type="domain" description="Acyclic terpene utilisation N-terminal" evidence="2">
    <location>
        <begin position="97"/>
        <end position="384"/>
    </location>
</feature>
<gene>
    <name evidence="3" type="ORF">FOZ76_12125</name>
</gene>
<proteinExistence type="predicted"/>
<comment type="caution">
    <text evidence="3">The sequence shown here is derived from an EMBL/GenBank/DDBJ whole genome shotgun (WGS) entry which is preliminary data.</text>
</comment>
<dbReference type="Pfam" id="PF07287">
    <property type="entry name" value="AtuA"/>
    <property type="match status" value="1"/>
</dbReference>
<protein>
    <submittedName>
        <fullName evidence="3">DUF1446 domain-containing protein</fullName>
    </submittedName>
</protein>
<dbReference type="EMBL" id="VLTJ01000024">
    <property type="protein sequence ID" value="TSH94467.1"/>
    <property type="molecule type" value="Genomic_DNA"/>
</dbReference>
<evidence type="ECO:0000259" key="2">
    <source>
        <dbReference type="Pfam" id="PF07287"/>
    </source>
</evidence>
<dbReference type="RefSeq" id="WP_143948528.1">
    <property type="nucleotide sequence ID" value="NZ_BAABMB010000001.1"/>
</dbReference>
<accession>A0A556ANK8</accession>
<keyword evidence="4" id="KW-1185">Reference proteome</keyword>
<name>A0A556ANK8_9BURK</name>
<feature type="region of interest" description="Disordered" evidence="1">
    <location>
        <begin position="36"/>
        <end position="57"/>
    </location>
</feature>
<dbReference type="Proteomes" id="UP000318405">
    <property type="component" value="Unassembled WGS sequence"/>
</dbReference>
<dbReference type="InterPro" id="IPR010839">
    <property type="entry name" value="AtuA_N"/>
</dbReference>
<dbReference type="OrthoDB" id="9763456at2"/>
<evidence type="ECO:0000256" key="1">
    <source>
        <dbReference type="SAM" id="MobiDB-lite"/>
    </source>
</evidence>
<organism evidence="3 4">
    <name type="scientific">Verticiella sediminum</name>
    <dbReference type="NCBI Taxonomy" id="1247510"/>
    <lineage>
        <taxon>Bacteria</taxon>
        <taxon>Pseudomonadati</taxon>
        <taxon>Pseudomonadota</taxon>
        <taxon>Betaproteobacteria</taxon>
        <taxon>Burkholderiales</taxon>
        <taxon>Alcaligenaceae</taxon>
        <taxon>Verticiella</taxon>
    </lineage>
</organism>
<reference evidence="3 4" key="1">
    <citation type="submission" date="2019-07" db="EMBL/GenBank/DDBJ databases">
        <title>Qingshengfaniella alkalisoli gen. nov., sp. nov., isolated from saline soil.</title>
        <authorList>
            <person name="Xu L."/>
            <person name="Huang X.-X."/>
            <person name="Sun J.-Q."/>
        </authorList>
    </citation>
    <scope>NUCLEOTIDE SEQUENCE [LARGE SCALE GENOMIC DNA]</scope>
    <source>
        <strain evidence="3 4">DSM 27279</strain>
    </source>
</reference>
<evidence type="ECO:0000313" key="4">
    <source>
        <dbReference type="Proteomes" id="UP000318405"/>
    </source>
</evidence>
<evidence type="ECO:0000313" key="3">
    <source>
        <dbReference type="EMBL" id="TSH94467.1"/>
    </source>
</evidence>
<sequence>MKTAVKILVPSGAIGAGATRSPEPFERGVRERPDVIAVDGGSTDSGPYYLGSGEPKPPRGALRAELRQVMVARAELGVPLIVGSCGTSGSDNGVDVMRALCEDIAKELGQTVRVACIYSEQSGETLKAALREGRISALKPERALDDALIDRCSRIVAAMGVEPIIHALQQGVDIVLAGRATDTALMAAVPIMQGMAPGASWHAGKILECGAMCTTKPASGAVLATVDGTGFTIHALAEGGRATPRTVLAHMLYENSNPYVLVEPGGVLDVTEATYTSVDERSVRVEGSTWTPSERYTVKLEGAAPVGYQGVILNTLRSPRYKGRFDEWLSSLETRVRAGIASQLGLAPTDYHLQFRAIGRNATLGELETASADPVEIGVMGIVTSPSQARTKELLSMLNSPMLHFPLPDDEELPTHAFPFSPATMDRGVVYEFVLNHVMTVDDPLSPFRFSYATFGVAP</sequence>
<dbReference type="AlphaFoldDB" id="A0A556ANK8"/>